<feature type="domain" description="Methyltransferase" evidence="1">
    <location>
        <begin position="40"/>
        <end position="137"/>
    </location>
</feature>
<dbReference type="Gene3D" id="3.40.50.150">
    <property type="entry name" value="Vaccinia Virus protein VP39"/>
    <property type="match status" value="1"/>
</dbReference>
<keyword evidence="2" id="KW-0808">Transferase</keyword>
<evidence type="ECO:0000313" key="3">
    <source>
        <dbReference type="Proteomes" id="UP001612741"/>
    </source>
</evidence>
<sequence>MNHDAYTRTAPFYDLWHEDGHVPEIRRILPPLLAGVTGGVLEIGAGTGLITLVIGDTVAGEIYALEPSLGMRASLLSRLSDRPGLRERVTVLPYGAHDVDLDEPVEAIVMISVLYGFAPAEREKLWDTLARQLAPGGRLIFNWRQRPVAVPGEPEVMGSYQVGRHTYEVRGQVLSADETVSRSRFTYRVLQHGVVISEDVTEGDSYRPGLAELEAELTGFTREEAPEGLLVWRKA</sequence>
<keyword evidence="3" id="KW-1185">Reference proteome</keyword>
<dbReference type="InterPro" id="IPR041698">
    <property type="entry name" value="Methyltransf_25"/>
</dbReference>
<protein>
    <submittedName>
        <fullName evidence="2">Class I SAM-dependent methyltransferase</fullName>
        <ecNumber evidence="2">2.1.-.-</ecNumber>
    </submittedName>
</protein>
<dbReference type="Proteomes" id="UP001612741">
    <property type="component" value="Unassembled WGS sequence"/>
</dbReference>
<gene>
    <name evidence="2" type="ORF">ACIBG2_13290</name>
</gene>
<keyword evidence="2" id="KW-0489">Methyltransferase</keyword>
<dbReference type="GO" id="GO:0032259">
    <property type="term" value="P:methylation"/>
    <property type="evidence" value="ECO:0007669"/>
    <property type="project" value="UniProtKB-KW"/>
</dbReference>
<evidence type="ECO:0000259" key="1">
    <source>
        <dbReference type="Pfam" id="PF13649"/>
    </source>
</evidence>
<dbReference type="SUPFAM" id="SSF53335">
    <property type="entry name" value="S-adenosyl-L-methionine-dependent methyltransferases"/>
    <property type="match status" value="1"/>
</dbReference>
<dbReference type="GO" id="GO:0008168">
    <property type="term" value="F:methyltransferase activity"/>
    <property type="evidence" value="ECO:0007669"/>
    <property type="project" value="UniProtKB-KW"/>
</dbReference>
<comment type="caution">
    <text evidence="2">The sequence shown here is derived from an EMBL/GenBank/DDBJ whole genome shotgun (WGS) entry which is preliminary data.</text>
</comment>
<name>A0ABW7YR40_9ACTN</name>
<dbReference type="CDD" id="cd02440">
    <property type="entry name" value="AdoMet_MTases"/>
    <property type="match status" value="1"/>
</dbReference>
<proteinExistence type="predicted"/>
<dbReference type="EC" id="2.1.-.-" evidence="2"/>
<organism evidence="2 3">
    <name type="scientific">Nonomuraea typhae</name>
    <dbReference type="NCBI Taxonomy" id="2603600"/>
    <lineage>
        <taxon>Bacteria</taxon>
        <taxon>Bacillati</taxon>
        <taxon>Actinomycetota</taxon>
        <taxon>Actinomycetes</taxon>
        <taxon>Streptosporangiales</taxon>
        <taxon>Streptosporangiaceae</taxon>
        <taxon>Nonomuraea</taxon>
    </lineage>
</organism>
<dbReference type="EMBL" id="JBITGY010000003">
    <property type="protein sequence ID" value="MFI6498360.1"/>
    <property type="molecule type" value="Genomic_DNA"/>
</dbReference>
<accession>A0ABW7YR40</accession>
<dbReference type="Pfam" id="PF13649">
    <property type="entry name" value="Methyltransf_25"/>
    <property type="match status" value="1"/>
</dbReference>
<reference evidence="2 3" key="1">
    <citation type="submission" date="2024-10" db="EMBL/GenBank/DDBJ databases">
        <title>The Natural Products Discovery Center: Release of the First 8490 Sequenced Strains for Exploring Actinobacteria Biosynthetic Diversity.</title>
        <authorList>
            <person name="Kalkreuter E."/>
            <person name="Kautsar S.A."/>
            <person name="Yang D."/>
            <person name="Bader C.D."/>
            <person name="Teijaro C.N."/>
            <person name="Fluegel L."/>
            <person name="Davis C.M."/>
            <person name="Simpson J.R."/>
            <person name="Lauterbach L."/>
            <person name="Steele A.D."/>
            <person name="Gui C."/>
            <person name="Meng S."/>
            <person name="Li G."/>
            <person name="Viehrig K."/>
            <person name="Ye F."/>
            <person name="Su P."/>
            <person name="Kiefer A.F."/>
            <person name="Nichols A."/>
            <person name="Cepeda A.J."/>
            <person name="Yan W."/>
            <person name="Fan B."/>
            <person name="Jiang Y."/>
            <person name="Adhikari A."/>
            <person name="Zheng C.-J."/>
            <person name="Schuster L."/>
            <person name="Cowan T.M."/>
            <person name="Smanski M.J."/>
            <person name="Chevrette M.G."/>
            <person name="De Carvalho L.P.S."/>
            <person name="Shen B."/>
        </authorList>
    </citation>
    <scope>NUCLEOTIDE SEQUENCE [LARGE SCALE GENOMIC DNA]</scope>
    <source>
        <strain evidence="2 3">NPDC050545</strain>
    </source>
</reference>
<dbReference type="RefSeq" id="WP_397081611.1">
    <property type="nucleotide sequence ID" value="NZ_JBITGY010000003.1"/>
</dbReference>
<dbReference type="InterPro" id="IPR029063">
    <property type="entry name" value="SAM-dependent_MTases_sf"/>
</dbReference>
<evidence type="ECO:0000313" key="2">
    <source>
        <dbReference type="EMBL" id="MFI6498360.1"/>
    </source>
</evidence>